<name>A0ABT2Y9J2_9BURK</name>
<comment type="caution">
    <text evidence="1">The sequence shown here is derived from an EMBL/GenBank/DDBJ whole genome shotgun (WGS) entry which is preliminary data.</text>
</comment>
<keyword evidence="2" id="KW-1185">Reference proteome</keyword>
<dbReference type="RefSeq" id="WP_263569581.1">
    <property type="nucleotide sequence ID" value="NZ_JAJIRN010000001.1"/>
</dbReference>
<evidence type="ECO:0000313" key="1">
    <source>
        <dbReference type="EMBL" id="MCV2366971.1"/>
    </source>
</evidence>
<dbReference type="EMBL" id="JAJIRN010000001">
    <property type="protein sequence ID" value="MCV2366971.1"/>
    <property type="molecule type" value="Genomic_DNA"/>
</dbReference>
<sequence>MPTLFGQDDEGWQRFNVVIRKLAADVTACVQSIHALPDILASAVYYSLALNRTYTPRDGGYVNHAFVVKALASLKGAQAVRASLTQMTMSTSYKHLAALSNQSKHYSIVFPALNTDLTGEREQQHLLVIPAFRSRTGTYPQVFMSEFLPPVYEQTNKAVLATGHALHAHLSSAA</sequence>
<gene>
    <name evidence="1" type="ORF">LNV07_02530</name>
</gene>
<protein>
    <submittedName>
        <fullName evidence="1">Uncharacterized protein</fullName>
    </submittedName>
</protein>
<evidence type="ECO:0000313" key="2">
    <source>
        <dbReference type="Proteomes" id="UP001209701"/>
    </source>
</evidence>
<organism evidence="1 2">
    <name type="scientific">Roseateles oligotrophus</name>
    <dbReference type="NCBI Taxonomy" id="1769250"/>
    <lineage>
        <taxon>Bacteria</taxon>
        <taxon>Pseudomonadati</taxon>
        <taxon>Pseudomonadota</taxon>
        <taxon>Betaproteobacteria</taxon>
        <taxon>Burkholderiales</taxon>
        <taxon>Sphaerotilaceae</taxon>
        <taxon>Roseateles</taxon>
    </lineage>
</organism>
<proteinExistence type="predicted"/>
<dbReference type="Proteomes" id="UP001209701">
    <property type="component" value="Unassembled WGS sequence"/>
</dbReference>
<reference evidence="1 2" key="1">
    <citation type="submission" date="2021-11" db="EMBL/GenBank/DDBJ databases">
        <authorList>
            <person name="Liang Q."/>
            <person name="Mou H."/>
            <person name="Liu Z."/>
        </authorList>
    </citation>
    <scope>NUCLEOTIDE SEQUENCE [LARGE SCALE GENOMIC DNA]</scope>
    <source>
        <strain evidence="1 2">CHU3</strain>
    </source>
</reference>
<accession>A0ABT2Y9J2</accession>